<proteinExistence type="predicted"/>
<dbReference type="KEGG" id="tbg:TbgDal_I2650"/>
<name>C9ZHY4_TRYB9</name>
<dbReference type="GeneID" id="23858351"/>
<organism evidence="2 3">
    <name type="scientific">Trypanosoma brucei gambiense (strain MHOM/CI/86/DAL972)</name>
    <dbReference type="NCBI Taxonomy" id="679716"/>
    <lineage>
        <taxon>Eukaryota</taxon>
        <taxon>Discoba</taxon>
        <taxon>Euglenozoa</taxon>
        <taxon>Kinetoplastea</taxon>
        <taxon>Metakinetoplastina</taxon>
        <taxon>Trypanosomatida</taxon>
        <taxon>Trypanosomatidae</taxon>
        <taxon>Trypanosoma</taxon>
    </lineage>
</organism>
<dbReference type="RefSeq" id="XP_011771542.1">
    <property type="nucleotide sequence ID" value="XM_011773240.1"/>
</dbReference>
<reference evidence="3" key="1">
    <citation type="journal article" date="2010" name="PLoS Negl. Trop. Dis.">
        <title>The genome sequence of Trypanosoma brucei gambiense, causative agent of chronic human african trypanosomiasis.</title>
        <authorList>
            <person name="Jackson A.P."/>
            <person name="Sanders M."/>
            <person name="Berry A."/>
            <person name="McQuillan J."/>
            <person name="Aslett M.A."/>
            <person name="Quail M.A."/>
            <person name="Chukualim B."/>
            <person name="Capewell P."/>
            <person name="MacLeod A."/>
            <person name="Melville S.E."/>
            <person name="Gibson W."/>
            <person name="Barry J.D."/>
            <person name="Berriman M."/>
            <person name="Hertz-Fowler C."/>
        </authorList>
    </citation>
    <scope>NUCLEOTIDE SEQUENCE [LARGE SCALE GENOMIC DNA]</scope>
    <source>
        <strain evidence="3">MHOM/CI/86/DAL972</strain>
    </source>
</reference>
<dbReference type="EMBL" id="FN554964">
    <property type="protein sequence ID" value="CBH09101.1"/>
    <property type="molecule type" value="Genomic_DNA"/>
</dbReference>
<accession>C9ZHY4</accession>
<evidence type="ECO:0000313" key="2">
    <source>
        <dbReference type="EMBL" id="CBH09101.1"/>
    </source>
</evidence>
<evidence type="ECO:0000256" key="1">
    <source>
        <dbReference type="SAM" id="MobiDB-lite"/>
    </source>
</evidence>
<dbReference type="Proteomes" id="UP000002316">
    <property type="component" value="Chromosome 1"/>
</dbReference>
<gene>
    <name evidence="2" type="ORF">TbgDal_I2650</name>
</gene>
<evidence type="ECO:0000313" key="3">
    <source>
        <dbReference type="Proteomes" id="UP000002316"/>
    </source>
</evidence>
<dbReference type="AlphaFoldDB" id="C9ZHY4"/>
<sequence>MDYSSVSPLFTFSSAYSISLSISLRVCTAHVYVHKCVYLYTRLDFNVITNDESKIEGRDNNSRKPKQGNSSRVNKLSKKERAREGSKTKSGEVKR</sequence>
<feature type="compositionally biased region" description="Basic and acidic residues" evidence="1">
    <location>
        <begin position="77"/>
        <end position="95"/>
    </location>
</feature>
<feature type="region of interest" description="Disordered" evidence="1">
    <location>
        <begin position="54"/>
        <end position="95"/>
    </location>
</feature>
<protein>
    <submittedName>
        <fullName evidence="2">Uncharacterized protein</fullName>
    </submittedName>
</protein>